<sequence length="73" mass="8291">MNAFFKTCHDLPESAKEYIKARINLFKKMVAKPVALPKRNMSIVRKGISFFGVLTSVFTAYNLFRSSSTESIL</sequence>
<keyword evidence="1" id="KW-1133">Transmembrane helix</keyword>
<dbReference type="AlphaFoldDB" id="H8ZGN6"/>
<name>H8ZGN6_NEMA1</name>
<dbReference type="Proteomes" id="UP000005622">
    <property type="component" value="Unassembled WGS sequence"/>
</dbReference>
<organism evidence="2">
    <name type="scientific">Nematocida ausubeli (strain ATCC PRA-371 / ERTm2)</name>
    <name type="common">Nematode killer fungus</name>
    <dbReference type="NCBI Taxonomy" id="1913371"/>
    <lineage>
        <taxon>Eukaryota</taxon>
        <taxon>Fungi</taxon>
        <taxon>Fungi incertae sedis</taxon>
        <taxon>Microsporidia</taxon>
        <taxon>Nematocida</taxon>
    </lineage>
</organism>
<proteinExistence type="predicted"/>
<evidence type="ECO:0000313" key="2">
    <source>
        <dbReference type="EMBL" id="EHY64197.1"/>
    </source>
</evidence>
<gene>
    <name evidence="2" type="ORF">NERG_02758</name>
</gene>
<accession>H8ZGN6</accession>
<evidence type="ECO:0000256" key="1">
    <source>
        <dbReference type="SAM" id="Phobius"/>
    </source>
</evidence>
<keyword evidence="1" id="KW-0812">Transmembrane</keyword>
<keyword evidence="1" id="KW-0472">Membrane</keyword>
<feature type="transmembrane region" description="Helical" evidence="1">
    <location>
        <begin position="47"/>
        <end position="64"/>
    </location>
</feature>
<dbReference type="HOGENOM" id="CLU_2705383_0_0_1"/>
<dbReference type="EMBL" id="JH604782">
    <property type="protein sequence ID" value="EHY64197.1"/>
    <property type="molecule type" value="Genomic_DNA"/>
</dbReference>
<protein>
    <submittedName>
        <fullName evidence="2">Uncharacterized protein</fullName>
    </submittedName>
</protein>
<reference evidence="2" key="1">
    <citation type="submission" date="2011-03" db="EMBL/GenBank/DDBJ databases">
        <title>The Genome Sequence of Nematocida sp1 strain ERTm2.</title>
        <authorList>
            <consortium name="The Broad Institute Genome Sequencing Platform"/>
            <consortium name="The Broad Institute Genome Sequencing Center for Infectious Disease"/>
            <person name="Cuomo C."/>
            <person name="Troemel E."/>
            <person name="Young S.K."/>
            <person name="Zeng Q."/>
            <person name="Gargeya S."/>
            <person name="Fitzgerald M."/>
            <person name="Haas B."/>
            <person name="Abouelleil A."/>
            <person name="Alvarado L."/>
            <person name="Arachchi H.M."/>
            <person name="Berlin A."/>
            <person name="Brown A."/>
            <person name="Chapman S.B."/>
            <person name="Chen Z."/>
            <person name="Dunbar C."/>
            <person name="Freedman E."/>
            <person name="Gearin G."/>
            <person name="Gellesch M."/>
            <person name="Goldberg J."/>
            <person name="Griggs A."/>
            <person name="Gujja S."/>
            <person name="Heilman E.R."/>
            <person name="Heiman D."/>
            <person name="Howarth C."/>
            <person name="Larson L."/>
            <person name="Lui A."/>
            <person name="MacDonald P.J.P."/>
            <person name="Mehta T."/>
            <person name="Montmayeur A."/>
            <person name="Murphy C."/>
            <person name="Neiman D."/>
            <person name="Pearson M."/>
            <person name="Priest M."/>
            <person name="Roberts A."/>
            <person name="Saif S."/>
            <person name="Shea T."/>
            <person name="Shenoy N."/>
            <person name="Sisk P."/>
            <person name="Stolte C."/>
            <person name="Sykes S."/>
            <person name="White J."/>
            <person name="Yandava C."/>
            <person name="Wortman J."/>
            <person name="Nusbaum C."/>
            <person name="Birren B."/>
        </authorList>
    </citation>
    <scope>NUCLEOTIDE SEQUENCE</scope>
    <source>
        <strain evidence="2">ERTm2</strain>
    </source>
</reference>